<keyword evidence="4 9" id="KW-0805">Transcription regulation</keyword>
<dbReference type="OrthoDB" id="4139168at2759"/>
<feature type="compositionally biased region" description="Polar residues" evidence="10">
    <location>
        <begin position="902"/>
        <end position="915"/>
    </location>
</feature>
<dbReference type="GO" id="GO:0045893">
    <property type="term" value="P:positive regulation of DNA-templated transcription"/>
    <property type="evidence" value="ECO:0007669"/>
    <property type="project" value="TreeGrafter"/>
</dbReference>
<evidence type="ECO:0000256" key="9">
    <source>
        <dbReference type="RuleBase" id="RU364149"/>
    </source>
</evidence>
<organism evidence="13 14">
    <name type="scientific">Byssothecium circinans</name>
    <dbReference type="NCBI Taxonomy" id="147558"/>
    <lineage>
        <taxon>Eukaryota</taxon>
        <taxon>Fungi</taxon>
        <taxon>Dikarya</taxon>
        <taxon>Ascomycota</taxon>
        <taxon>Pezizomycotina</taxon>
        <taxon>Dothideomycetes</taxon>
        <taxon>Pleosporomycetidae</taxon>
        <taxon>Pleosporales</taxon>
        <taxon>Massarineae</taxon>
        <taxon>Massarinaceae</taxon>
        <taxon>Byssothecium</taxon>
    </lineage>
</organism>
<gene>
    <name evidence="9" type="primary">MED16</name>
    <name evidence="13" type="ORF">CC80DRAFT_595955</name>
</gene>
<evidence type="ECO:0000313" key="14">
    <source>
        <dbReference type="Proteomes" id="UP000800035"/>
    </source>
</evidence>
<dbReference type="EMBL" id="ML977004">
    <property type="protein sequence ID" value="KAF1953397.1"/>
    <property type="molecule type" value="Genomic_DNA"/>
</dbReference>
<evidence type="ECO:0000256" key="5">
    <source>
        <dbReference type="ARBA" id="ARBA00023159"/>
    </source>
</evidence>
<evidence type="ECO:0000259" key="11">
    <source>
        <dbReference type="Pfam" id="PF11635"/>
    </source>
</evidence>
<evidence type="ECO:0000256" key="8">
    <source>
        <dbReference type="ARBA" id="ARBA00032015"/>
    </source>
</evidence>
<name>A0A6A5TWR0_9PLEO</name>
<dbReference type="SUPFAM" id="SSF50978">
    <property type="entry name" value="WD40 repeat-like"/>
    <property type="match status" value="1"/>
</dbReference>
<dbReference type="InterPro" id="IPR048338">
    <property type="entry name" value="Mediator_Med16"/>
</dbReference>
<keyword evidence="7 9" id="KW-0539">Nucleus</keyword>
<evidence type="ECO:0000256" key="7">
    <source>
        <dbReference type="ARBA" id="ARBA00023242"/>
    </source>
</evidence>
<evidence type="ECO:0000259" key="12">
    <source>
        <dbReference type="Pfam" id="PF20719"/>
    </source>
</evidence>
<keyword evidence="5 9" id="KW-0010">Activator</keyword>
<reference evidence="13" key="1">
    <citation type="journal article" date="2020" name="Stud. Mycol.">
        <title>101 Dothideomycetes genomes: a test case for predicting lifestyles and emergence of pathogens.</title>
        <authorList>
            <person name="Haridas S."/>
            <person name="Albert R."/>
            <person name="Binder M."/>
            <person name="Bloem J."/>
            <person name="Labutti K."/>
            <person name="Salamov A."/>
            <person name="Andreopoulos B."/>
            <person name="Baker S."/>
            <person name="Barry K."/>
            <person name="Bills G."/>
            <person name="Bluhm B."/>
            <person name="Cannon C."/>
            <person name="Castanera R."/>
            <person name="Culley D."/>
            <person name="Daum C."/>
            <person name="Ezra D."/>
            <person name="Gonzalez J."/>
            <person name="Henrissat B."/>
            <person name="Kuo A."/>
            <person name="Liang C."/>
            <person name="Lipzen A."/>
            <person name="Lutzoni F."/>
            <person name="Magnuson J."/>
            <person name="Mondo S."/>
            <person name="Nolan M."/>
            <person name="Ohm R."/>
            <person name="Pangilinan J."/>
            <person name="Park H.-J."/>
            <person name="Ramirez L."/>
            <person name="Alfaro M."/>
            <person name="Sun H."/>
            <person name="Tritt A."/>
            <person name="Yoshinaga Y."/>
            <person name="Zwiers L.-H."/>
            <person name="Turgeon B."/>
            <person name="Goodwin S."/>
            <person name="Spatafora J."/>
            <person name="Crous P."/>
            <person name="Grigoriev I."/>
        </authorList>
    </citation>
    <scope>NUCLEOTIDE SEQUENCE</scope>
    <source>
        <strain evidence="13">CBS 675.92</strain>
    </source>
</reference>
<comment type="similarity">
    <text evidence="2 9">Belongs to the Mediator complex subunit 16 family.</text>
</comment>
<evidence type="ECO:0000256" key="4">
    <source>
        <dbReference type="ARBA" id="ARBA00023015"/>
    </source>
</evidence>
<evidence type="ECO:0000256" key="2">
    <source>
        <dbReference type="ARBA" id="ARBA00006543"/>
    </source>
</evidence>
<keyword evidence="14" id="KW-1185">Reference proteome</keyword>
<evidence type="ECO:0000256" key="6">
    <source>
        <dbReference type="ARBA" id="ARBA00023163"/>
    </source>
</evidence>
<dbReference type="PANTHER" id="PTHR13224:SF6">
    <property type="entry name" value="MEDIATOR OF RNA POLYMERASE II TRANSCRIPTION SUBUNIT 16"/>
    <property type="match status" value="1"/>
</dbReference>
<keyword evidence="6 9" id="KW-0804">Transcription</keyword>
<dbReference type="AlphaFoldDB" id="A0A6A5TWR0"/>
<accession>A0A6A5TWR0</accession>
<dbReference type="Proteomes" id="UP000800035">
    <property type="component" value="Unassembled WGS sequence"/>
</dbReference>
<comment type="subunit">
    <text evidence="9">Component of the Mediator complex.</text>
</comment>
<evidence type="ECO:0000256" key="1">
    <source>
        <dbReference type="ARBA" id="ARBA00004123"/>
    </source>
</evidence>
<dbReference type="Pfam" id="PF20719">
    <property type="entry name" value="Med16_C"/>
    <property type="match status" value="1"/>
</dbReference>
<evidence type="ECO:0000256" key="3">
    <source>
        <dbReference type="ARBA" id="ARBA00019614"/>
    </source>
</evidence>
<dbReference type="InterPro" id="IPR021665">
    <property type="entry name" value="Mediator_Med16_N"/>
</dbReference>
<dbReference type="GO" id="GO:0016592">
    <property type="term" value="C:mediator complex"/>
    <property type="evidence" value="ECO:0007669"/>
    <property type="project" value="InterPro"/>
</dbReference>
<comment type="function">
    <text evidence="9">Component of the Mediator complex, a coactivator involved in the regulated transcription of nearly all RNA polymerase II-dependent genes. Mediator functions as a bridge to convey information from gene-specific regulatory proteins to the basal RNA polymerase II transcription machinery. Mediator is recruited to promoters by direct interactions with regulatory proteins and serves as a scaffold for the assembly of a functional preinitiation complex with RNA polymerase II and the general transcription factors.</text>
</comment>
<dbReference type="PANTHER" id="PTHR13224">
    <property type="entry name" value="THYROID HORMONE RECEPTOR-ASSOCIATED PROTEIN-RELATED"/>
    <property type="match status" value="1"/>
</dbReference>
<feature type="domain" description="Mediator complex subunit Med16 N-terminal" evidence="11">
    <location>
        <begin position="146"/>
        <end position="476"/>
    </location>
</feature>
<proteinExistence type="inferred from homology"/>
<dbReference type="Pfam" id="PF11635">
    <property type="entry name" value="Med16_N"/>
    <property type="match status" value="1"/>
</dbReference>
<dbReference type="InterPro" id="IPR048339">
    <property type="entry name" value="Mediator_Med16_C"/>
</dbReference>
<protein>
    <recommendedName>
        <fullName evidence="3 9">Mediator of RNA polymerase II transcription subunit 16</fullName>
    </recommendedName>
    <alternativeName>
        <fullName evidence="8 9">Mediator complex subunit 16</fullName>
    </alternativeName>
</protein>
<evidence type="ECO:0000313" key="13">
    <source>
        <dbReference type="EMBL" id="KAF1953397.1"/>
    </source>
</evidence>
<dbReference type="InterPro" id="IPR036322">
    <property type="entry name" value="WD40_repeat_dom_sf"/>
</dbReference>
<feature type="region of interest" description="Disordered" evidence="10">
    <location>
        <begin position="902"/>
        <end position="940"/>
    </location>
</feature>
<comment type="subcellular location">
    <subcellularLocation>
        <location evidence="1 9">Nucleus</location>
    </subcellularLocation>
</comment>
<sequence>MEDQNYPAMDVDDLFGDAEQVALPNINVISASLVKGLEERVDELSTSGCCSRIAWSKNGCVAYITPDRYAVHLRVFSRDATTGKWDLGKPTPIDIPVGHDEFPFLHVSWSNLGNDLAITNAAGYVLIFSCAMVLERMTFMRADLAQTEPDMDKVVGMHWLALLPYEQKNQIAWSASKNGERWAFNVTSHTFHDMHHPAEGKASLIYLKGQGELKLRFQQPDNSWQEVGVSLELPTSSRDAFTHAAFASNNDNTLLLSAYDVSGRLHLYQVRAKWDVPTPKPGQAPPKHYEKPKLAVDLLTIEDECYPIMMNSDPTSGAASKVRIPAQLTHLNFLPVTPEQGDGSLPTVQAIFAAPPNLVVVDQSLPPQSHYSILAKWEVHRVQQNLLHPCLDKVTSKKKSVSSVAARNVWTLKRLQDNMMHTIILSFSPVWYGMVLSFVYSDGTIEFRKRSNMSIIAPDYAIDTVTSMPQASFSFTAFEPSLYTALSPNHCIAACMQSDGKLKLRSMEYTYGTLSSSDPDPENDPRHSAALAALILQSTTAANQYFTSDDIFSIVGTLSPQRKDSFISLMFQALSVNIDCGIDDQSNNHLILLGRSPFFVKTLSAIHLLGLESPISRSLSSKTAWIILSIKYVTQILTTIARMHGQIDKNPLRPEVVPQFIGICRWIMHFITYMMDELLSFSRVLSQLQKKQNLPLTKSLLESTLLETNKPALLILLSSFPRMMLKLWAQPLHWVSRTAMGYINGSNPSPEIRRLYAPLHQALVESPADFRQFEHLLSEAQTLVRTCYRQGPATSKEGREGEAARNRAEQELLAGRIPDVLWNAARHLVGETLWGPAEGTNVNRGSGNANPNKVPLAERVDVAKIAFFDTTWLGFTASKRAEAFFDTHVVDVCQKMIIRGTGTQTHPSPVNQQQVHGGRNRSDSIQTVNGHAGGGSGKEKGGKLRRCVRCGAYMEDVVMGFPGYANHHVSWLMGVAKHCPCGNSWMLAPEK</sequence>
<feature type="domain" description="Mediator complex subunit 16 C-terminal" evidence="12">
    <location>
        <begin position="855"/>
        <end position="986"/>
    </location>
</feature>
<evidence type="ECO:0000256" key="10">
    <source>
        <dbReference type="SAM" id="MobiDB-lite"/>
    </source>
</evidence>